<gene>
    <name evidence="1" type="ORF">VCHENC02_2078</name>
</gene>
<name>A0A454D127_VIBHA</name>
<dbReference type="EMBL" id="AJSR01000772">
    <property type="protein sequence ID" value="EKM32356.1"/>
    <property type="molecule type" value="Genomic_DNA"/>
</dbReference>
<proteinExistence type="predicted"/>
<feature type="non-terminal residue" evidence="1">
    <location>
        <position position="1"/>
    </location>
</feature>
<comment type="caution">
    <text evidence="1">The sequence shown here is derived from an EMBL/GenBank/DDBJ whole genome shotgun (WGS) entry which is preliminary data.</text>
</comment>
<dbReference type="Proteomes" id="UP000008367">
    <property type="component" value="Unassembled WGS sequence"/>
</dbReference>
<evidence type="ECO:0000313" key="1">
    <source>
        <dbReference type="EMBL" id="EKM32356.1"/>
    </source>
</evidence>
<accession>A0A454D127</accession>
<organism evidence="1 2">
    <name type="scientific">Vibrio harveyi</name>
    <name type="common">Beneckea harveyi</name>
    <dbReference type="NCBI Taxonomy" id="669"/>
    <lineage>
        <taxon>Bacteria</taxon>
        <taxon>Pseudomonadati</taxon>
        <taxon>Pseudomonadota</taxon>
        <taxon>Gammaproteobacteria</taxon>
        <taxon>Vibrionales</taxon>
        <taxon>Vibrionaceae</taxon>
        <taxon>Vibrio</taxon>
    </lineage>
</organism>
<sequence>CIKASAFTLK</sequence>
<reference evidence="1 2" key="1">
    <citation type="submission" date="2012-10" db="EMBL/GenBank/DDBJ databases">
        <title>Genome sequence of Vibrio Cholerae HENC-02.</title>
        <authorList>
            <person name="Eppinger M."/>
            <person name="Hasan N.A."/>
            <person name="Sengamalay N."/>
            <person name="Hine E."/>
            <person name="Su Q."/>
            <person name="Daugherty S.C."/>
            <person name="Young S."/>
            <person name="Sadzewicz L."/>
            <person name="Tallon L."/>
            <person name="Cebula T.A."/>
            <person name="Ravel J."/>
            <person name="Colwell R.R."/>
        </authorList>
    </citation>
    <scope>NUCLEOTIDE SEQUENCE [LARGE SCALE GENOMIC DNA]</scope>
    <source>
        <strain evidence="1 2">HENC-02</strain>
    </source>
</reference>
<protein>
    <submittedName>
        <fullName evidence="1">Uncharacterized protein</fullName>
    </submittedName>
</protein>
<evidence type="ECO:0000313" key="2">
    <source>
        <dbReference type="Proteomes" id="UP000008367"/>
    </source>
</evidence>